<feature type="compositionally biased region" description="Low complexity" evidence="1">
    <location>
        <begin position="110"/>
        <end position="121"/>
    </location>
</feature>
<protein>
    <submittedName>
        <fullName evidence="2">Uncharacterized protein</fullName>
    </submittedName>
</protein>
<proteinExistence type="predicted"/>
<feature type="region of interest" description="Disordered" evidence="1">
    <location>
        <begin position="918"/>
        <end position="951"/>
    </location>
</feature>
<feature type="compositionally biased region" description="Basic and acidic residues" evidence="1">
    <location>
        <begin position="1"/>
        <end position="24"/>
    </location>
</feature>
<feature type="compositionally biased region" description="Low complexity" evidence="1">
    <location>
        <begin position="629"/>
        <end position="642"/>
    </location>
</feature>
<name>A0A9P9BWR5_9PEZI</name>
<feature type="compositionally biased region" description="Polar residues" evidence="1">
    <location>
        <begin position="71"/>
        <end position="88"/>
    </location>
</feature>
<dbReference type="AlphaFoldDB" id="A0A9P9BWR5"/>
<feature type="region of interest" description="Disordered" evidence="1">
    <location>
        <begin position="489"/>
        <end position="781"/>
    </location>
</feature>
<dbReference type="GeneID" id="70191964"/>
<sequence length="1159" mass="123017">MADKGKGKEKEVAVTDDNLVREASDCLLSSDLPEGEAQDFTQGLQPIPPTSGASVEAQHAGESDGFDESDASSNSELPGDAYSSTDNLTIAVPLGPSHSSRPTVPRDYIPTSTTSTPQSRSMIYDSELEDERNRLEDRYGQPRNQAGTFFQYCRAIRHHVRTTMESLGDTLGIFSQAQLAARAAREEQRRSLYDIPTHYRDLKQIIRHGRAVNPNNHDQPRGNNGDNPGGGRDALSQGSNEGGPRSYRNAPSRYREIPGRYNGPSPYLNLRQAGYGGNAFARNNSNSAQTGSRVSPVTGQRPSGPHQSTTTATSNAPIRSFNSAQNGSFGRSIAGPRPTGLRLAAPRPAGPARTNAIDHAPINPTQNSSFGFGITGPRSTDPRQPYFGSINAIVNNDYSSAQSSRVGPSITAPRPQQNQPLENRDGAPSSAPSGHGARHTTSWCQTPQDMGGSNLAGPTNGGSFLSIQTHVPASNHVSDGGYYDLGGTGAGDSLAQSPSASNDGGDGGSFDQGYQVPAPAPASVRPGHGNLPPFTPQASNNGNDNGRHDLEESGPDDCGLRQSLESDDGGHGGYYDQGYQGPKPPDDDDQGPAGPGHDDLPSWDPQAANSGGENERPHRFAHRLTMADSNVGASGSGSSVTGPRPTGSSQDHNPIVGAGPLGRVFGPQPPESIVGGSDLSDGPRTPPGPLSRRNGNVSTGFYGPSNDYDSDNSDDGSQDNGDYDEVGSRDIARDLYRIRPWERESSPSPPPVPQHDFATPPSAGSIGPSQQLPGIDEYMIGNTGGEAYEMTTFHTSSGSAQGGGSVSAAAQNAPGRLPFPQTTIGVNRSRQSELAARRTSVQTESVSSSGDFPAGSTGHSIPLPVLNNVQPSNFVVENSNVVENSIDTAENPGTDSQGDIANGNTAAAASAATIAAQVHVGDDSDSASQHTATPTNNASAGQLPSPDTDVVEGDITTRISRSFSFSNSQSSAVNPATQSNMIARSASHSQLPLPSMDDANDDVTNNGILANPGRESDGDGNADYYYNDLDVNNASFTNDSGWAHADHAWPFFGSQYHRDADTIDSQFEYGADLWDSTHDGFERRYREGRLWSQNKPPTLNKTAGRRVEWPVLHVLELIREEQEENEPQESEATRDSREQFVLKLWIVKKKKQENGDKRR</sequence>
<feature type="compositionally biased region" description="Polar residues" evidence="1">
    <location>
        <begin position="281"/>
        <end position="329"/>
    </location>
</feature>
<organism evidence="2 3">
    <name type="scientific">Microdochium trichocladiopsis</name>
    <dbReference type="NCBI Taxonomy" id="1682393"/>
    <lineage>
        <taxon>Eukaryota</taxon>
        <taxon>Fungi</taxon>
        <taxon>Dikarya</taxon>
        <taxon>Ascomycota</taxon>
        <taxon>Pezizomycotina</taxon>
        <taxon>Sordariomycetes</taxon>
        <taxon>Xylariomycetidae</taxon>
        <taxon>Xylariales</taxon>
        <taxon>Microdochiaceae</taxon>
        <taxon>Microdochium</taxon>
    </lineage>
</organism>
<evidence type="ECO:0000256" key="1">
    <source>
        <dbReference type="SAM" id="MobiDB-lite"/>
    </source>
</evidence>
<feature type="compositionally biased region" description="Acidic residues" evidence="1">
    <location>
        <begin position="708"/>
        <end position="725"/>
    </location>
</feature>
<feature type="compositionally biased region" description="Low complexity" evidence="1">
    <location>
        <begin position="340"/>
        <end position="353"/>
    </location>
</feature>
<feature type="region of interest" description="Disordered" evidence="1">
    <location>
        <begin position="795"/>
        <end position="823"/>
    </location>
</feature>
<dbReference type="RefSeq" id="XP_046018915.1">
    <property type="nucleotide sequence ID" value="XM_046162418.1"/>
</dbReference>
<keyword evidence="3" id="KW-1185">Reference proteome</keyword>
<comment type="caution">
    <text evidence="2">The sequence shown here is derived from an EMBL/GenBank/DDBJ whole genome shotgun (WGS) entry which is preliminary data.</text>
</comment>
<evidence type="ECO:0000313" key="3">
    <source>
        <dbReference type="Proteomes" id="UP000756346"/>
    </source>
</evidence>
<dbReference type="EMBL" id="JAGTJQ010000001">
    <property type="protein sequence ID" value="KAH7040860.1"/>
    <property type="molecule type" value="Genomic_DNA"/>
</dbReference>
<gene>
    <name evidence="2" type="ORF">B0I36DRAFT_427200</name>
</gene>
<feature type="compositionally biased region" description="Polar residues" evidence="1">
    <location>
        <begin position="926"/>
        <end position="942"/>
    </location>
</feature>
<reference evidence="2" key="1">
    <citation type="journal article" date="2021" name="Nat. Commun.">
        <title>Genetic determinants of endophytism in the Arabidopsis root mycobiome.</title>
        <authorList>
            <person name="Mesny F."/>
            <person name="Miyauchi S."/>
            <person name="Thiergart T."/>
            <person name="Pickel B."/>
            <person name="Atanasova L."/>
            <person name="Karlsson M."/>
            <person name="Huettel B."/>
            <person name="Barry K.W."/>
            <person name="Haridas S."/>
            <person name="Chen C."/>
            <person name="Bauer D."/>
            <person name="Andreopoulos W."/>
            <person name="Pangilinan J."/>
            <person name="LaButti K."/>
            <person name="Riley R."/>
            <person name="Lipzen A."/>
            <person name="Clum A."/>
            <person name="Drula E."/>
            <person name="Henrissat B."/>
            <person name="Kohler A."/>
            <person name="Grigoriev I.V."/>
            <person name="Martin F.M."/>
            <person name="Hacquard S."/>
        </authorList>
    </citation>
    <scope>NUCLEOTIDE SEQUENCE</scope>
    <source>
        <strain evidence="2">MPI-CAGE-CH-0230</strain>
    </source>
</reference>
<evidence type="ECO:0000313" key="2">
    <source>
        <dbReference type="EMBL" id="KAH7040860.1"/>
    </source>
</evidence>
<feature type="region of interest" description="Disordered" evidence="1">
    <location>
        <begin position="1"/>
        <end position="124"/>
    </location>
</feature>
<dbReference type="Proteomes" id="UP000756346">
    <property type="component" value="Unassembled WGS sequence"/>
</dbReference>
<feature type="region of interest" description="Disordered" evidence="1">
    <location>
        <begin position="400"/>
        <end position="463"/>
    </location>
</feature>
<accession>A0A9P9BWR5</accession>
<feature type="region of interest" description="Disordered" evidence="1">
    <location>
        <begin position="211"/>
        <end position="388"/>
    </location>
</feature>
<feature type="compositionally biased region" description="Basic and acidic residues" evidence="1">
    <location>
        <begin position="726"/>
        <end position="745"/>
    </location>
</feature>
<feature type="compositionally biased region" description="Polar residues" evidence="1">
    <location>
        <begin position="439"/>
        <end position="448"/>
    </location>
</feature>